<proteinExistence type="predicted"/>
<dbReference type="InterPro" id="IPR014807">
    <property type="entry name" value="Coa1"/>
</dbReference>
<dbReference type="EMBL" id="JBAMIC010000002">
    <property type="protein sequence ID" value="KAK7113740.1"/>
    <property type="molecule type" value="Genomic_DNA"/>
</dbReference>
<organism evidence="1 2">
    <name type="scientific">Littorina saxatilis</name>
    <dbReference type="NCBI Taxonomy" id="31220"/>
    <lineage>
        <taxon>Eukaryota</taxon>
        <taxon>Metazoa</taxon>
        <taxon>Spiralia</taxon>
        <taxon>Lophotrochozoa</taxon>
        <taxon>Mollusca</taxon>
        <taxon>Gastropoda</taxon>
        <taxon>Caenogastropoda</taxon>
        <taxon>Littorinimorpha</taxon>
        <taxon>Littorinoidea</taxon>
        <taxon>Littorinidae</taxon>
        <taxon>Littorina</taxon>
    </lineage>
</organism>
<dbReference type="Proteomes" id="UP001374579">
    <property type="component" value="Unassembled WGS sequence"/>
</dbReference>
<dbReference type="GO" id="GO:0033617">
    <property type="term" value="P:mitochondrial respiratory chain complex IV assembly"/>
    <property type="evidence" value="ECO:0007669"/>
    <property type="project" value="TreeGrafter"/>
</dbReference>
<dbReference type="GO" id="GO:0032981">
    <property type="term" value="P:mitochondrial respiratory chain complex I assembly"/>
    <property type="evidence" value="ECO:0007669"/>
    <property type="project" value="TreeGrafter"/>
</dbReference>
<evidence type="ECO:0000313" key="1">
    <source>
        <dbReference type="EMBL" id="KAK7113740.1"/>
    </source>
</evidence>
<evidence type="ECO:0000313" key="2">
    <source>
        <dbReference type="Proteomes" id="UP001374579"/>
    </source>
</evidence>
<name>A0AAN9C3G3_9CAEN</name>
<protein>
    <submittedName>
        <fullName evidence="1">Uncharacterized protein</fullName>
    </submittedName>
</protein>
<dbReference type="Pfam" id="PF08695">
    <property type="entry name" value="Coa1"/>
    <property type="match status" value="1"/>
</dbReference>
<reference evidence="1 2" key="1">
    <citation type="submission" date="2024-02" db="EMBL/GenBank/DDBJ databases">
        <title>Chromosome-scale genome assembly of the rough periwinkle Littorina saxatilis.</title>
        <authorList>
            <person name="De Jode A."/>
            <person name="Faria R."/>
            <person name="Formenti G."/>
            <person name="Sims Y."/>
            <person name="Smith T.P."/>
            <person name="Tracey A."/>
            <person name="Wood J.M.D."/>
            <person name="Zagrodzka Z.B."/>
            <person name="Johannesson K."/>
            <person name="Butlin R.K."/>
            <person name="Leder E.H."/>
        </authorList>
    </citation>
    <scope>NUCLEOTIDE SEQUENCE [LARGE SCALE GENOMIC DNA]</scope>
    <source>
        <strain evidence="1">Snail1</strain>
        <tissue evidence="1">Muscle</tissue>
    </source>
</reference>
<accession>A0AAN9C3G3</accession>
<keyword evidence="2" id="KW-1185">Reference proteome</keyword>
<dbReference type="AlphaFoldDB" id="A0AAN9C3G3"/>
<dbReference type="PANTHER" id="PTHR47148">
    <property type="entry name" value="CYTOCHROME C OXIDASE ASSEMBLY FACTOR 1 HOMOLOG"/>
    <property type="match status" value="1"/>
</dbReference>
<dbReference type="GO" id="GO:0005743">
    <property type="term" value="C:mitochondrial inner membrane"/>
    <property type="evidence" value="ECO:0007669"/>
    <property type="project" value="TreeGrafter"/>
</dbReference>
<comment type="caution">
    <text evidence="1">The sequence shown here is derived from an EMBL/GenBank/DDBJ whole genome shotgun (WGS) entry which is preliminary data.</text>
</comment>
<gene>
    <name evidence="1" type="ORF">V1264_012976</name>
</gene>
<dbReference type="PANTHER" id="PTHR47148:SF1">
    <property type="entry name" value="CYTOCHROME C OXIDASE ASSEMBLY FACTOR 1 HOMOLOG"/>
    <property type="match status" value="1"/>
</dbReference>
<sequence length="141" mass="16044">MSTLTKVAVFGSIASVAGAAFFTNKIHENLQREEYHRKPMYMLRHYQPAVDLLGHPIHPTRMDLGNTEKNRIDGYEAKLAIPVKGPKDKGTLYVWASREKAGDSWDVTRLDLEVGEANERLTFHKGENWVELEFSSVKDKT</sequence>